<comment type="catalytic activity">
    <reaction evidence="13">
        <text>a lipid A disaccharide + ATP = a lipid IVA + ADP + H(+)</text>
        <dbReference type="Rhea" id="RHEA:67840"/>
        <dbReference type="ChEBI" id="CHEBI:15378"/>
        <dbReference type="ChEBI" id="CHEBI:30616"/>
        <dbReference type="ChEBI" id="CHEBI:176343"/>
        <dbReference type="ChEBI" id="CHEBI:176425"/>
        <dbReference type="ChEBI" id="CHEBI:456216"/>
        <dbReference type="EC" id="2.7.1.130"/>
    </reaction>
</comment>
<comment type="function">
    <text evidence="1 13">Transfers the gamma-phosphate of ATP to the 4'-position of a tetraacyldisaccharide 1-phosphate intermediate (termed DS-1-P) to form tetraacyldisaccharide 1,4'-bis-phosphate (lipid IVA).</text>
</comment>
<evidence type="ECO:0000313" key="16">
    <source>
        <dbReference type="Proteomes" id="UP000261828"/>
    </source>
</evidence>
<dbReference type="GO" id="GO:0009244">
    <property type="term" value="P:lipopolysaccharide core region biosynthetic process"/>
    <property type="evidence" value="ECO:0007669"/>
    <property type="project" value="TreeGrafter"/>
</dbReference>
<comment type="pathway">
    <text evidence="2 13">Glycolipid biosynthesis; lipid IV(A) biosynthesis; lipid IV(A) from (3R)-3-hydroxytetradecanoyl-[acyl-carrier-protein] and UDP-N-acetyl-alpha-D-glucosamine: step 6/6.</text>
</comment>
<dbReference type="NCBIfam" id="TIGR00682">
    <property type="entry name" value="lpxK"/>
    <property type="match status" value="1"/>
</dbReference>
<keyword evidence="14" id="KW-0472">Membrane</keyword>
<dbReference type="EC" id="2.7.1.130" evidence="3 13"/>
<comment type="similarity">
    <text evidence="13">Belongs to the LpxK family.</text>
</comment>
<dbReference type="GO" id="GO:0009245">
    <property type="term" value="P:lipid A biosynthetic process"/>
    <property type="evidence" value="ECO:0007669"/>
    <property type="project" value="UniProtKB-UniRule"/>
</dbReference>
<evidence type="ECO:0000256" key="5">
    <source>
        <dbReference type="ARBA" id="ARBA00022516"/>
    </source>
</evidence>
<accession>A0A371JM17</accession>
<protein>
    <recommendedName>
        <fullName evidence="4 13">Tetraacyldisaccharide 4'-kinase</fullName>
        <ecNumber evidence="3 13">2.7.1.130</ecNumber>
    </recommendedName>
    <alternativeName>
        <fullName evidence="12 13">Lipid A 4'-kinase</fullName>
    </alternativeName>
</protein>
<sequence>MLQLLRKIAFPFSLIYALIVLIRNFLFNIGVFKSKSFQTPVLCVGNLSVGGTGKTPMIEYLIRVLEDYHVAVLSRGYKRKSKGFLMADPNSKVEDLGDEPFQMYKKFPQITLVVDSNRRRGISQLESTVKPDIILLDDAFQHRKVKPKFSILLTAHDNLYVEDWYLPTGNLRDGKLEAKRADLIVVTKCPEGFSEKDRGKILKKLNPKQNQNVLFSKLVYSDTIKENGNKAMPLLDLQNKKVALVTGIASPGPLLKYLKSKKIDFEHFEYPDHHNFTEGEIRSFENSEIVLTTEKDYVRLEGRMKNLYYLEVAHGFDSKDHEILVQAVKGLI</sequence>
<keyword evidence="11 13" id="KW-0443">Lipid metabolism</keyword>
<evidence type="ECO:0000256" key="1">
    <source>
        <dbReference type="ARBA" id="ARBA00002274"/>
    </source>
</evidence>
<dbReference type="InterPro" id="IPR027417">
    <property type="entry name" value="P-loop_NTPase"/>
</dbReference>
<evidence type="ECO:0000256" key="2">
    <source>
        <dbReference type="ARBA" id="ARBA00004870"/>
    </source>
</evidence>
<evidence type="ECO:0000313" key="15">
    <source>
        <dbReference type="EMBL" id="RDY58116.1"/>
    </source>
</evidence>
<dbReference type="SUPFAM" id="SSF52540">
    <property type="entry name" value="P-loop containing nucleoside triphosphate hydrolases"/>
    <property type="match status" value="1"/>
</dbReference>
<dbReference type="InterPro" id="IPR003758">
    <property type="entry name" value="LpxK"/>
</dbReference>
<name>A0A371JM17_9FLAO</name>
<dbReference type="AlphaFoldDB" id="A0A371JM17"/>
<dbReference type="Proteomes" id="UP000261828">
    <property type="component" value="Unassembled WGS sequence"/>
</dbReference>
<evidence type="ECO:0000256" key="4">
    <source>
        <dbReference type="ARBA" id="ARBA00016436"/>
    </source>
</evidence>
<gene>
    <name evidence="13 15" type="primary">lpxK</name>
    <name evidence="15" type="ORF">DX873_16460</name>
</gene>
<dbReference type="GO" id="GO:0005886">
    <property type="term" value="C:plasma membrane"/>
    <property type="evidence" value="ECO:0007669"/>
    <property type="project" value="TreeGrafter"/>
</dbReference>
<evidence type="ECO:0000256" key="3">
    <source>
        <dbReference type="ARBA" id="ARBA00012071"/>
    </source>
</evidence>
<dbReference type="PANTHER" id="PTHR42724:SF1">
    <property type="entry name" value="TETRAACYLDISACCHARIDE 4'-KINASE, MITOCHONDRIAL-RELATED"/>
    <property type="match status" value="1"/>
</dbReference>
<dbReference type="HAMAP" id="MF_00409">
    <property type="entry name" value="LpxK"/>
    <property type="match status" value="1"/>
</dbReference>
<evidence type="ECO:0000256" key="8">
    <source>
        <dbReference type="ARBA" id="ARBA00022741"/>
    </source>
</evidence>
<reference evidence="15 16" key="1">
    <citation type="submission" date="2018-08" db="EMBL/GenBank/DDBJ databases">
        <title>Muricauda nanhaiensis sp. nov., isolated from seawater of the South China Sea.</title>
        <authorList>
            <person name="Dang Y."/>
        </authorList>
    </citation>
    <scope>NUCLEOTIDE SEQUENCE [LARGE SCALE GENOMIC DNA]</scope>
    <source>
        <strain evidence="15 16">SM1704</strain>
    </source>
</reference>
<evidence type="ECO:0000256" key="6">
    <source>
        <dbReference type="ARBA" id="ARBA00022556"/>
    </source>
</evidence>
<dbReference type="OrthoDB" id="9766423at2"/>
<evidence type="ECO:0000256" key="7">
    <source>
        <dbReference type="ARBA" id="ARBA00022679"/>
    </source>
</evidence>
<keyword evidence="7 13" id="KW-0808">Transferase</keyword>
<keyword evidence="10 13" id="KW-0067">ATP-binding</keyword>
<keyword evidence="14" id="KW-0812">Transmembrane</keyword>
<proteinExistence type="inferred from homology"/>
<comment type="caution">
    <text evidence="15">The sequence shown here is derived from an EMBL/GenBank/DDBJ whole genome shotgun (WGS) entry which is preliminary data.</text>
</comment>
<dbReference type="PANTHER" id="PTHR42724">
    <property type="entry name" value="TETRAACYLDISACCHARIDE 4'-KINASE"/>
    <property type="match status" value="1"/>
</dbReference>
<evidence type="ECO:0000256" key="9">
    <source>
        <dbReference type="ARBA" id="ARBA00022777"/>
    </source>
</evidence>
<dbReference type="GO" id="GO:0009029">
    <property type="term" value="F:lipid-A 4'-kinase activity"/>
    <property type="evidence" value="ECO:0007669"/>
    <property type="project" value="UniProtKB-UniRule"/>
</dbReference>
<organism evidence="15 16">
    <name type="scientific">Flagellimonas nanhaiensis</name>
    <dbReference type="NCBI Taxonomy" id="2292706"/>
    <lineage>
        <taxon>Bacteria</taxon>
        <taxon>Pseudomonadati</taxon>
        <taxon>Bacteroidota</taxon>
        <taxon>Flavobacteriia</taxon>
        <taxon>Flavobacteriales</taxon>
        <taxon>Flavobacteriaceae</taxon>
        <taxon>Flagellimonas</taxon>
    </lineage>
</organism>
<keyword evidence="6 13" id="KW-0441">Lipid A biosynthesis</keyword>
<keyword evidence="14" id="KW-1133">Transmembrane helix</keyword>
<evidence type="ECO:0000256" key="11">
    <source>
        <dbReference type="ARBA" id="ARBA00023098"/>
    </source>
</evidence>
<keyword evidence="16" id="KW-1185">Reference proteome</keyword>
<keyword evidence="9 13" id="KW-0418">Kinase</keyword>
<feature type="transmembrane region" description="Helical" evidence="14">
    <location>
        <begin position="12"/>
        <end position="32"/>
    </location>
</feature>
<keyword evidence="5 13" id="KW-0444">Lipid biosynthesis</keyword>
<keyword evidence="8 13" id="KW-0547">Nucleotide-binding</keyword>
<evidence type="ECO:0000256" key="12">
    <source>
        <dbReference type="ARBA" id="ARBA00029757"/>
    </source>
</evidence>
<dbReference type="Pfam" id="PF02606">
    <property type="entry name" value="LpxK"/>
    <property type="match status" value="1"/>
</dbReference>
<evidence type="ECO:0000256" key="14">
    <source>
        <dbReference type="SAM" id="Phobius"/>
    </source>
</evidence>
<dbReference type="RefSeq" id="WP_116185585.1">
    <property type="nucleotide sequence ID" value="NZ_QTJX01000005.1"/>
</dbReference>
<feature type="binding site" evidence="13">
    <location>
        <begin position="48"/>
        <end position="55"/>
    </location>
    <ligand>
        <name>ATP</name>
        <dbReference type="ChEBI" id="CHEBI:30616"/>
    </ligand>
</feature>
<dbReference type="UniPathway" id="UPA00359">
    <property type="reaction ID" value="UER00482"/>
</dbReference>
<dbReference type="EMBL" id="QTJX01000005">
    <property type="protein sequence ID" value="RDY58116.1"/>
    <property type="molecule type" value="Genomic_DNA"/>
</dbReference>
<dbReference type="GO" id="GO:0005524">
    <property type="term" value="F:ATP binding"/>
    <property type="evidence" value="ECO:0007669"/>
    <property type="project" value="UniProtKB-UniRule"/>
</dbReference>
<evidence type="ECO:0000256" key="13">
    <source>
        <dbReference type="HAMAP-Rule" id="MF_00409"/>
    </source>
</evidence>
<evidence type="ECO:0000256" key="10">
    <source>
        <dbReference type="ARBA" id="ARBA00022840"/>
    </source>
</evidence>